<evidence type="ECO:0000256" key="1">
    <source>
        <dbReference type="SAM" id="MobiDB-lite"/>
    </source>
</evidence>
<accession>X1NJM8</accession>
<feature type="compositionally biased region" description="Acidic residues" evidence="1">
    <location>
        <begin position="1"/>
        <end position="13"/>
    </location>
</feature>
<feature type="compositionally biased region" description="Basic and acidic residues" evidence="1">
    <location>
        <begin position="34"/>
        <end position="43"/>
    </location>
</feature>
<feature type="region of interest" description="Disordered" evidence="1">
    <location>
        <begin position="1"/>
        <end position="50"/>
    </location>
</feature>
<evidence type="ECO:0000313" key="2">
    <source>
        <dbReference type="EMBL" id="GAI44237.1"/>
    </source>
</evidence>
<name>X1NJM8_9ZZZZ</name>
<sequence length="50" mass="5636">MAESWDDELSDDFGEPKDSSQEAPNNFVGALNRANKERGMQKPEKKKPGR</sequence>
<gene>
    <name evidence="2" type="ORF">S06H3_43147</name>
</gene>
<dbReference type="AlphaFoldDB" id="X1NJM8"/>
<feature type="non-terminal residue" evidence="2">
    <location>
        <position position="50"/>
    </location>
</feature>
<protein>
    <submittedName>
        <fullName evidence="2">Uncharacterized protein</fullName>
    </submittedName>
</protein>
<proteinExistence type="predicted"/>
<reference evidence="2" key="1">
    <citation type="journal article" date="2014" name="Front. Microbiol.">
        <title>High frequency of phylogenetically diverse reductive dehalogenase-homologous genes in deep subseafloor sedimentary metagenomes.</title>
        <authorList>
            <person name="Kawai M."/>
            <person name="Futagami T."/>
            <person name="Toyoda A."/>
            <person name="Takaki Y."/>
            <person name="Nishi S."/>
            <person name="Hori S."/>
            <person name="Arai W."/>
            <person name="Tsubouchi T."/>
            <person name="Morono Y."/>
            <person name="Uchiyama I."/>
            <person name="Ito T."/>
            <person name="Fujiyama A."/>
            <person name="Inagaki F."/>
            <person name="Takami H."/>
        </authorList>
    </citation>
    <scope>NUCLEOTIDE SEQUENCE</scope>
    <source>
        <strain evidence="2">Expedition CK06-06</strain>
    </source>
</reference>
<organism evidence="2">
    <name type="scientific">marine sediment metagenome</name>
    <dbReference type="NCBI Taxonomy" id="412755"/>
    <lineage>
        <taxon>unclassified sequences</taxon>
        <taxon>metagenomes</taxon>
        <taxon>ecological metagenomes</taxon>
    </lineage>
</organism>
<comment type="caution">
    <text evidence="2">The sequence shown here is derived from an EMBL/GenBank/DDBJ whole genome shotgun (WGS) entry which is preliminary data.</text>
</comment>
<dbReference type="EMBL" id="BARV01026734">
    <property type="protein sequence ID" value="GAI44237.1"/>
    <property type="molecule type" value="Genomic_DNA"/>
</dbReference>